<dbReference type="Pfam" id="PF01263">
    <property type="entry name" value="Aldose_epim"/>
    <property type="match status" value="1"/>
</dbReference>
<dbReference type="InterPro" id="IPR037481">
    <property type="entry name" value="LacX"/>
</dbReference>
<evidence type="ECO:0000313" key="2">
    <source>
        <dbReference type="Proteomes" id="UP000824204"/>
    </source>
</evidence>
<name>A0A9D1V6U2_9FIRM</name>
<reference evidence="1" key="1">
    <citation type="journal article" date="2021" name="PeerJ">
        <title>Extensive microbial diversity within the chicken gut microbiome revealed by metagenomics and culture.</title>
        <authorList>
            <person name="Gilroy R."/>
            <person name="Ravi A."/>
            <person name="Getino M."/>
            <person name="Pursley I."/>
            <person name="Horton D.L."/>
            <person name="Alikhan N.F."/>
            <person name="Baker D."/>
            <person name="Gharbi K."/>
            <person name="Hall N."/>
            <person name="Watson M."/>
            <person name="Adriaenssens E.M."/>
            <person name="Foster-Nyarko E."/>
            <person name="Jarju S."/>
            <person name="Secka A."/>
            <person name="Antonio M."/>
            <person name="Oren A."/>
            <person name="Chaudhuri R.R."/>
            <person name="La Ragione R."/>
            <person name="Hildebrand F."/>
            <person name="Pallen M.J."/>
        </authorList>
    </citation>
    <scope>NUCLEOTIDE SEQUENCE</scope>
    <source>
        <strain evidence="1">811</strain>
    </source>
</reference>
<dbReference type="Proteomes" id="UP000824204">
    <property type="component" value="Unassembled WGS sequence"/>
</dbReference>
<dbReference type="EMBL" id="DXFX01000013">
    <property type="protein sequence ID" value="HIX07066.1"/>
    <property type="molecule type" value="Genomic_DNA"/>
</dbReference>
<proteinExistence type="predicted"/>
<comment type="caution">
    <text evidence="1">The sequence shown here is derived from an EMBL/GenBank/DDBJ whole genome shotgun (WGS) entry which is preliminary data.</text>
</comment>
<dbReference type="AlphaFoldDB" id="A0A9D1V6U2"/>
<dbReference type="GO" id="GO:0005975">
    <property type="term" value="P:carbohydrate metabolic process"/>
    <property type="evidence" value="ECO:0007669"/>
    <property type="project" value="InterPro"/>
</dbReference>
<organism evidence="1 2">
    <name type="scientific">Candidatus Borkfalkia faecipullorum</name>
    <dbReference type="NCBI Taxonomy" id="2838510"/>
    <lineage>
        <taxon>Bacteria</taxon>
        <taxon>Bacillati</taxon>
        <taxon>Bacillota</taxon>
        <taxon>Clostridia</taxon>
        <taxon>Christensenellales</taxon>
        <taxon>Christensenellaceae</taxon>
        <taxon>Candidatus Borkfalkia</taxon>
    </lineage>
</organism>
<dbReference type="CDD" id="cd09024">
    <property type="entry name" value="Aldose_epim_lacX"/>
    <property type="match status" value="1"/>
</dbReference>
<dbReference type="GO" id="GO:0030246">
    <property type="term" value="F:carbohydrate binding"/>
    <property type="evidence" value="ECO:0007669"/>
    <property type="project" value="InterPro"/>
</dbReference>
<protein>
    <submittedName>
        <fullName evidence="1">Aldose 1-epimerase family protein</fullName>
    </submittedName>
</protein>
<dbReference type="InterPro" id="IPR011013">
    <property type="entry name" value="Gal_mutarotase_sf_dom"/>
</dbReference>
<reference evidence="1" key="2">
    <citation type="submission" date="2021-04" db="EMBL/GenBank/DDBJ databases">
        <authorList>
            <person name="Gilroy R."/>
        </authorList>
    </citation>
    <scope>NUCLEOTIDE SEQUENCE</scope>
    <source>
        <strain evidence="1">811</strain>
    </source>
</reference>
<dbReference type="InterPro" id="IPR014718">
    <property type="entry name" value="GH-type_carb-bd"/>
</dbReference>
<dbReference type="Gene3D" id="2.70.98.10">
    <property type="match status" value="1"/>
</dbReference>
<dbReference type="GO" id="GO:0016853">
    <property type="term" value="F:isomerase activity"/>
    <property type="evidence" value="ECO:0007669"/>
    <property type="project" value="InterPro"/>
</dbReference>
<accession>A0A9D1V6U2</accession>
<gene>
    <name evidence="1" type="ORF">H9741_01160</name>
</gene>
<sequence>MIQLKNEKLCVCIAERGAEIVSVKNAAGYEYIWQADPAFWAKHCPVLFPVCGRLRNFEYTYRGKWYKMGNHGFAQRKIFAATHEGDSALFVLREDEETLAEYPFRFELRIRYTLEGNTLHADVCVFNPDEEPLYCNFGSHEAYAAEHFSEWSVRFEKEENLVLSVQEGGYLTGEKQAYAQNVRTLPLNHTMFENDSLLFDGLASRRITLLHGEKEVVSVDFAPFEHLLLWTKPGAPYLCIEPWNGIPDYADADGDLTHKAGILRIGVGQSRQMRHSITFHD</sequence>
<dbReference type="InterPro" id="IPR008183">
    <property type="entry name" value="Aldose_1/G6P_1-epimerase"/>
</dbReference>
<dbReference type="SUPFAM" id="SSF74650">
    <property type="entry name" value="Galactose mutarotase-like"/>
    <property type="match status" value="1"/>
</dbReference>
<evidence type="ECO:0000313" key="1">
    <source>
        <dbReference type="EMBL" id="HIX07066.1"/>
    </source>
</evidence>